<feature type="transmembrane region" description="Helical" evidence="1">
    <location>
        <begin position="51"/>
        <end position="70"/>
    </location>
</feature>
<dbReference type="InterPro" id="IPR000326">
    <property type="entry name" value="PAP2/HPO"/>
</dbReference>
<organism evidence="3 4">
    <name type="scientific">Candidatus Lloydbacteria bacterium RIFCSPLOWO2_01_FULL_50_20</name>
    <dbReference type="NCBI Taxonomy" id="1798665"/>
    <lineage>
        <taxon>Bacteria</taxon>
        <taxon>Candidatus Lloydiibacteriota</taxon>
    </lineage>
</organism>
<keyword evidence="1" id="KW-0812">Transmembrane</keyword>
<name>A0A1G2DI91_9BACT</name>
<feature type="domain" description="Phosphatidic acid phosphatase type 2/haloperoxidase" evidence="2">
    <location>
        <begin position="55"/>
        <end position="164"/>
    </location>
</feature>
<dbReference type="PANTHER" id="PTHR14969">
    <property type="entry name" value="SPHINGOSINE-1-PHOSPHATE PHOSPHOHYDROLASE"/>
    <property type="match status" value="1"/>
</dbReference>
<dbReference type="InterPro" id="IPR036938">
    <property type="entry name" value="PAP2/HPO_sf"/>
</dbReference>
<feature type="transmembrane region" description="Helical" evidence="1">
    <location>
        <begin position="98"/>
        <end position="118"/>
    </location>
</feature>
<dbReference type="Pfam" id="PF01569">
    <property type="entry name" value="PAP2"/>
    <property type="match status" value="1"/>
</dbReference>
<dbReference type="STRING" id="1798665.A2942_01555"/>
<sequence length="177" mass="19703">MLNQSILLAFDGYARSTPISADIAVFFAQWFPYFVVFFAVIYAFRSRDHQAFFRSVLLMFLPALVAWMLADIGKSFFQATRPFAALGLTPLVTGENPLASFPSAHATFFSALGMMIFFRDRKTGVWFLAGAFAIGLARIAVGVHWPSDILAGFLLGGVVALFCHRIFLKFFKTPELP</sequence>
<feature type="transmembrane region" description="Helical" evidence="1">
    <location>
        <begin position="125"/>
        <end position="143"/>
    </location>
</feature>
<evidence type="ECO:0000313" key="3">
    <source>
        <dbReference type="EMBL" id="OGZ13122.1"/>
    </source>
</evidence>
<keyword evidence="1" id="KW-0472">Membrane</keyword>
<feature type="transmembrane region" description="Helical" evidence="1">
    <location>
        <begin position="23"/>
        <end position="44"/>
    </location>
</feature>
<dbReference type="EMBL" id="MHLP01000012">
    <property type="protein sequence ID" value="OGZ13122.1"/>
    <property type="molecule type" value="Genomic_DNA"/>
</dbReference>
<protein>
    <recommendedName>
        <fullName evidence="2">Phosphatidic acid phosphatase type 2/haloperoxidase domain-containing protein</fullName>
    </recommendedName>
</protein>
<evidence type="ECO:0000259" key="2">
    <source>
        <dbReference type="SMART" id="SM00014"/>
    </source>
</evidence>
<dbReference type="AlphaFoldDB" id="A0A1G2DI91"/>
<evidence type="ECO:0000313" key="4">
    <source>
        <dbReference type="Proteomes" id="UP000178534"/>
    </source>
</evidence>
<keyword evidence="1" id="KW-1133">Transmembrane helix</keyword>
<dbReference type="SUPFAM" id="SSF48317">
    <property type="entry name" value="Acid phosphatase/Vanadium-dependent haloperoxidase"/>
    <property type="match status" value="1"/>
</dbReference>
<reference evidence="3 4" key="1">
    <citation type="journal article" date="2016" name="Nat. Commun.">
        <title>Thousands of microbial genomes shed light on interconnected biogeochemical processes in an aquifer system.</title>
        <authorList>
            <person name="Anantharaman K."/>
            <person name="Brown C.T."/>
            <person name="Hug L.A."/>
            <person name="Sharon I."/>
            <person name="Castelle C.J."/>
            <person name="Probst A.J."/>
            <person name="Thomas B.C."/>
            <person name="Singh A."/>
            <person name="Wilkins M.J."/>
            <person name="Karaoz U."/>
            <person name="Brodie E.L."/>
            <person name="Williams K.H."/>
            <person name="Hubbard S.S."/>
            <person name="Banfield J.F."/>
        </authorList>
    </citation>
    <scope>NUCLEOTIDE SEQUENCE [LARGE SCALE GENOMIC DNA]</scope>
</reference>
<feature type="transmembrane region" description="Helical" evidence="1">
    <location>
        <begin position="149"/>
        <end position="168"/>
    </location>
</feature>
<dbReference type="Gene3D" id="1.20.144.10">
    <property type="entry name" value="Phosphatidic acid phosphatase type 2/haloperoxidase"/>
    <property type="match status" value="1"/>
</dbReference>
<gene>
    <name evidence="3" type="ORF">A2942_01555</name>
</gene>
<proteinExistence type="predicted"/>
<dbReference type="SMART" id="SM00014">
    <property type="entry name" value="acidPPc"/>
    <property type="match status" value="1"/>
</dbReference>
<evidence type="ECO:0000256" key="1">
    <source>
        <dbReference type="SAM" id="Phobius"/>
    </source>
</evidence>
<dbReference type="Proteomes" id="UP000178534">
    <property type="component" value="Unassembled WGS sequence"/>
</dbReference>
<dbReference type="PANTHER" id="PTHR14969:SF13">
    <property type="entry name" value="AT30094P"/>
    <property type="match status" value="1"/>
</dbReference>
<accession>A0A1G2DI91</accession>
<comment type="caution">
    <text evidence="3">The sequence shown here is derived from an EMBL/GenBank/DDBJ whole genome shotgun (WGS) entry which is preliminary data.</text>
</comment>